<dbReference type="VEuPathDB" id="FungiDB:T551_00302"/>
<dbReference type="Pfam" id="PF00501">
    <property type="entry name" value="AMP-binding"/>
    <property type="match status" value="1"/>
</dbReference>
<gene>
    <name evidence="5" type="ORF">T551_00302</name>
</gene>
<dbReference type="Pfam" id="PF24919">
    <property type="entry name" value="Mug62"/>
    <property type="match status" value="1"/>
</dbReference>
<dbReference type="Pfam" id="PF23024">
    <property type="entry name" value="AMP-dom_DIP2-like"/>
    <property type="match status" value="1"/>
</dbReference>
<dbReference type="Pfam" id="PF06464">
    <property type="entry name" value="DMAP_binding"/>
    <property type="match status" value="1"/>
</dbReference>
<dbReference type="eggNOG" id="KOG3628">
    <property type="taxonomic scope" value="Eukaryota"/>
</dbReference>
<evidence type="ECO:0000313" key="6">
    <source>
        <dbReference type="Proteomes" id="UP000053447"/>
    </source>
</evidence>
<comment type="caution">
    <text evidence="5">The sequence shown here is derived from an EMBL/GenBank/DDBJ whole genome shotgun (WGS) entry which is preliminary data.</text>
</comment>
<dbReference type="OrthoDB" id="69964at2759"/>
<feature type="domain" description="AMP-binding enzyme C-terminal" evidence="3">
    <location>
        <begin position="1368"/>
        <end position="1474"/>
    </location>
</feature>
<feature type="domain" description="AMP-dependent synthetase/ligase" evidence="1">
    <location>
        <begin position="170"/>
        <end position="495"/>
    </location>
</feature>
<evidence type="ECO:0000313" key="5">
    <source>
        <dbReference type="EMBL" id="KTW32817.1"/>
    </source>
</evidence>
<evidence type="ECO:0008006" key="7">
    <source>
        <dbReference type="Google" id="ProtNLM"/>
    </source>
</evidence>
<dbReference type="RefSeq" id="XP_018231509.1">
    <property type="nucleotide sequence ID" value="XM_018372569.1"/>
</dbReference>
<sequence length="1492" mass="168625">MTELVGQLQIPQIVFEQLETLKKEFEDGEITQKGYEKRKKKILAKYEEYGRPNEEHGNASNGIFQGNENANKSQSLITKDNKNGVNLKPKDEHPYNHVYSSPYRYRSGSLSYDQISCISEEKYSSIWAEQAGKQQLPFKPRGIPFSVYDQYNPSILMTRFDDIASVLRYRNREWPRKKVLIVANDKTKEVTKITYSKLTSHAEKIALMIRNKPELLQGDRIALVYETSEIIDFTISLFGCFIAGMVAVPINNHDNIEELNEILTLTQCRIILTTQATLKNFQKDLVNKEFQWPPNIETWTTDNIGGFYPKKDEDIPPLRTDDLAYIEYSRSPVGELRGVVLSHRAIMNQMTCLNAIVSTVPKSTKKNHNSKKNSKKHVPIRNDQVIITYLDPRQTIGLIFSILFSIYNGDTTVWCPQRAILVPGLWATLITKYKATIILADYPGLKTVTFNYQDDPMTTRKFARKYPIDFSSIRLCLIDCISIDSEFHEIFSDRWLKPLGNSGGRDIISPILCLPEHGGMIISARDWLGRQEQMFADSSNTFNIPAKNELTQILLDKEALKTNKISLITEERGIKEDSENSTTARFGTFWYPLVDATIAIVDPELLTFCGPNVVGEIWVDSPSLSGGFWDLQEDTDAIFHAKAYVIDTETLKPVAYDQEFLRTGLLGAIIDGRILVLGLYEDRLRQRIEQTGNGQDSVEYGYHYVSHLVQTIMRKVPHVFDCSLFDISINNEYLPIVVLELPPSLIPMDSLGQLSTSNNLLLDSISEKCKESLVEVHNINVYCVMIASSNRLPRLIKNGHKEISNMLCRKQFEQGTLPCNYIKFSVKKVILNLPVGEDPIGGIWSEIATQKRQELLFSEKKQYSVKDERTLSIDDKTLVNLLDFRSIVDILQWRAACQSNEIALCIVNNKLKDEKTVTWEDLDFKIADIANYLRFKVKLQSGDHSILMCTQPENFLYTVHACFCLGVVAIPIPLFDTSRLSEDIPSILGVVSDFRIKAILVDNEAYSLLKSKHVSYNIKHYSSTMKVVLPNIVNITKSPKQTQGCVDSGFLLDHDSVAPKIPALVWLYWSSDQRYTAVELGHDTIMSCCKIQKETCQMSSSYPVLGSVHGATGIGFIHSYVLGIFIGAVTYLVSPKDFTNNPMVLFRSISKFKIRDTYIPPEALEYALSVTQEKGICLHELKNLMIPFNNRPQFDYSQRLKNNISKSILDPNSLNNVYSSALNPMITTRSYMSIEPVHLYLNIKSLRRGIVETVDMTQDPLSLLLYDSGMIPVSTHIAIVNPETCELCCVGEYGEIWVSSEANVKSFYGSKDKTDIERFQGVLAKGNPNDVYVRTGDLGFLYNIQRPLGPGGLLIEVQSLFVLGSIGNTFEIDGLLYFPVDIESSVERCHKNITPGGSAIFQAGGSVIILIEVDHKAHTPSIVPVVVNTILSEHQIIVDIIVFTAKGDFPRSKTGEKQRGKILSSWLTKKTKILDKFIIREQEVNVSRAHDS</sequence>
<dbReference type="InterPro" id="IPR045851">
    <property type="entry name" value="AMP-bd_C_sf"/>
</dbReference>
<dbReference type="GO" id="GO:0005829">
    <property type="term" value="C:cytosol"/>
    <property type="evidence" value="ECO:0007669"/>
    <property type="project" value="TreeGrafter"/>
</dbReference>
<dbReference type="SUPFAM" id="SSF56801">
    <property type="entry name" value="Acetyl-CoA synthetase-like"/>
    <property type="match status" value="2"/>
</dbReference>
<dbReference type="InterPro" id="IPR010506">
    <property type="entry name" value="DMAP1-bd"/>
</dbReference>
<dbReference type="InterPro" id="IPR042099">
    <property type="entry name" value="ANL_N_sf"/>
</dbReference>
<name>A0A0W4ZWR2_PNEJ7</name>
<dbReference type="Gene3D" id="3.40.50.12780">
    <property type="entry name" value="N-terminal domain of ligase-like"/>
    <property type="match status" value="2"/>
</dbReference>
<dbReference type="InterPro" id="IPR025110">
    <property type="entry name" value="AMP-bd_C"/>
</dbReference>
<organism evidence="5 6">
    <name type="scientific">Pneumocystis jirovecii (strain RU7)</name>
    <name type="common">Human pneumocystis pneumonia agent</name>
    <dbReference type="NCBI Taxonomy" id="1408657"/>
    <lineage>
        <taxon>Eukaryota</taxon>
        <taxon>Fungi</taxon>
        <taxon>Dikarya</taxon>
        <taxon>Ascomycota</taxon>
        <taxon>Taphrinomycotina</taxon>
        <taxon>Pneumocystomycetes</taxon>
        <taxon>Pneumocystaceae</taxon>
        <taxon>Pneumocystis</taxon>
    </lineage>
</organism>
<evidence type="ECO:0000259" key="2">
    <source>
        <dbReference type="Pfam" id="PF06464"/>
    </source>
</evidence>
<dbReference type="PANTHER" id="PTHR22754">
    <property type="entry name" value="DISCO-INTERACTING PROTEIN 2 DIP2 -RELATED"/>
    <property type="match status" value="1"/>
</dbReference>
<dbReference type="PANTHER" id="PTHR22754:SF32">
    <property type="entry name" value="DISCO-INTERACTING PROTEIN 2"/>
    <property type="match status" value="1"/>
</dbReference>
<keyword evidence="6" id="KW-1185">Reference proteome</keyword>
<dbReference type="Proteomes" id="UP000053447">
    <property type="component" value="Unassembled WGS sequence"/>
</dbReference>
<protein>
    <recommendedName>
        <fullName evidence="7">DMAP1-binding domain-containing protein</fullName>
    </recommendedName>
</protein>
<dbReference type="Gene3D" id="3.30.300.30">
    <property type="match status" value="1"/>
</dbReference>
<feature type="domain" description="DMAP1-binding" evidence="2">
    <location>
        <begin position="9"/>
        <end position="81"/>
    </location>
</feature>
<evidence type="ECO:0000259" key="1">
    <source>
        <dbReference type="Pfam" id="PF00501"/>
    </source>
</evidence>
<dbReference type="InterPro" id="IPR000873">
    <property type="entry name" value="AMP-dep_synth/lig_dom"/>
</dbReference>
<accession>A0A0W4ZWR2</accession>
<feature type="domain" description="Meiotically up-regulated gene 62 protein-like alpha-beta" evidence="4">
    <location>
        <begin position="680"/>
        <end position="834"/>
    </location>
</feature>
<dbReference type="GeneID" id="28938824"/>
<evidence type="ECO:0000259" key="3">
    <source>
        <dbReference type="Pfam" id="PF23024"/>
    </source>
</evidence>
<evidence type="ECO:0000259" key="4">
    <source>
        <dbReference type="Pfam" id="PF24919"/>
    </source>
</evidence>
<dbReference type="EMBL" id="LFWA01000001">
    <property type="protein sequence ID" value="KTW32817.1"/>
    <property type="molecule type" value="Genomic_DNA"/>
</dbReference>
<proteinExistence type="predicted"/>
<reference evidence="6" key="1">
    <citation type="journal article" date="2016" name="Nat. Commun.">
        <title>Genome analysis of three Pneumocystis species reveals adaptation mechanisms to life exclusively in mammalian hosts.</title>
        <authorList>
            <person name="Ma L."/>
            <person name="Chen Z."/>
            <person name="Huang D.W."/>
            <person name="Kutty G."/>
            <person name="Ishihara M."/>
            <person name="Wang H."/>
            <person name="Abouelleil A."/>
            <person name="Bishop L."/>
            <person name="Davey E."/>
            <person name="Deng R."/>
            <person name="Deng X."/>
            <person name="Fan L."/>
            <person name="Fantoni G."/>
            <person name="Fitzgerald M."/>
            <person name="Gogineni E."/>
            <person name="Goldberg J.M."/>
            <person name="Handley G."/>
            <person name="Hu X."/>
            <person name="Huber C."/>
            <person name="Jiao X."/>
            <person name="Jones K."/>
            <person name="Levin J.Z."/>
            <person name="Liu Y."/>
            <person name="Macdonald P."/>
            <person name="Melnikov A."/>
            <person name="Raley C."/>
            <person name="Sassi M."/>
            <person name="Sherman B.T."/>
            <person name="Song X."/>
            <person name="Sykes S."/>
            <person name="Tran B."/>
            <person name="Walsh L."/>
            <person name="Xia Y."/>
            <person name="Yang J."/>
            <person name="Young S."/>
            <person name="Zeng Q."/>
            <person name="Zheng X."/>
            <person name="Stephens R."/>
            <person name="Nusbaum C."/>
            <person name="Birren B.W."/>
            <person name="Azadi P."/>
            <person name="Lempicki R.A."/>
            <person name="Cuomo C.A."/>
            <person name="Kovacs J.A."/>
        </authorList>
    </citation>
    <scope>NUCLEOTIDE SEQUENCE [LARGE SCALE GENOMIC DNA]</scope>
    <source>
        <strain evidence="6">RU7</strain>
    </source>
</reference>
<dbReference type="STRING" id="1408657.A0A0W4ZWR2"/>
<dbReference type="InterPro" id="IPR056881">
    <property type="entry name" value="Mug62_dom"/>
</dbReference>